<proteinExistence type="predicted"/>
<keyword evidence="3" id="KW-1185">Reference proteome</keyword>
<organism evidence="2 3">
    <name type="scientific">Portunus trituberculatus</name>
    <name type="common">Swimming crab</name>
    <name type="synonym">Neptunus trituberculatus</name>
    <dbReference type="NCBI Taxonomy" id="210409"/>
    <lineage>
        <taxon>Eukaryota</taxon>
        <taxon>Metazoa</taxon>
        <taxon>Ecdysozoa</taxon>
        <taxon>Arthropoda</taxon>
        <taxon>Crustacea</taxon>
        <taxon>Multicrustacea</taxon>
        <taxon>Malacostraca</taxon>
        <taxon>Eumalacostraca</taxon>
        <taxon>Eucarida</taxon>
        <taxon>Decapoda</taxon>
        <taxon>Pleocyemata</taxon>
        <taxon>Brachyura</taxon>
        <taxon>Eubrachyura</taxon>
        <taxon>Portunoidea</taxon>
        <taxon>Portunidae</taxon>
        <taxon>Portuninae</taxon>
        <taxon>Portunus</taxon>
    </lineage>
</organism>
<sequence>MTTVHWHKQTKTTHVTGILVWKKEQHPATGLPRLIPTRTVTPLEAVFVLGPQGVASFPLASAEPHEPPRNIRADDPSLIYPGGKGRSLMSRALIQPD</sequence>
<dbReference type="Proteomes" id="UP000324222">
    <property type="component" value="Unassembled WGS sequence"/>
</dbReference>
<evidence type="ECO:0000313" key="2">
    <source>
        <dbReference type="EMBL" id="MPC50311.1"/>
    </source>
</evidence>
<comment type="caution">
    <text evidence="2">The sequence shown here is derived from an EMBL/GenBank/DDBJ whole genome shotgun (WGS) entry which is preliminary data.</text>
</comment>
<name>A0A5B7FSC4_PORTR</name>
<dbReference type="EMBL" id="VSRR010009420">
    <property type="protein sequence ID" value="MPC50311.1"/>
    <property type="molecule type" value="Genomic_DNA"/>
</dbReference>
<protein>
    <submittedName>
        <fullName evidence="2">Uncharacterized protein</fullName>
    </submittedName>
</protein>
<feature type="region of interest" description="Disordered" evidence="1">
    <location>
        <begin position="59"/>
        <end position="97"/>
    </location>
</feature>
<gene>
    <name evidence="2" type="ORF">E2C01_044136</name>
</gene>
<evidence type="ECO:0000313" key="3">
    <source>
        <dbReference type="Proteomes" id="UP000324222"/>
    </source>
</evidence>
<accession>A0A5B7FSC4</accession>
<evidence type="ECO:0000256" key="1">
    <source>
        <dbReference type="SAM" id="MobiDB-lite"/>
    </source>
</evidence>
<dbReference type="AlphaFoldDB" id="A0A5B7FSC4"/>
<reference evidence="2 3" key="1">
    <citation type="submission" date="2019-05" db="EMBL/GenBank/DDBJ databases">
        <title>Another draft genome of Portunus trituberculatus and its Hox gene families provides insights of decapod evolution.</title>
        <authorList>
            <person name="Jeong J.-H."/>
            <person name="Song I."/>
            <person name="Kim S."/>
            <person name="Choi T."/>
            <person name="Kim D."/>
            <person name="Ryu S."/>
            <person name="Kim W."/>
        </authorList>
    </citation>
    <scope>NUCLEOTIDE SEQUENCE [LARGE SCALE GENOMIC DNA]</scope>
    <source>
        <tissue evidence="2">Muscle</tissue>
    </source>
</reference>
<feature type="compositionally biased region" description="Basic and acidic residues" evidence="1">
    <location>
        <begin position="63"/>
        <end position="75"/>
    </location>
</feature>